<dbReference type="EMBL" id="BMAT01007634">
    <property type="protein sequence ID" value="GFR68213.1"/>
    <property type="molecule type" value="Genomic_DNA"/>
</dbReference>
<comment type="caution">
    <text evidence="2">The sequence shown here is derived from an EMBL/GenBank/DDBJ whole genome shotgun (WGS) entry which is preliminary data.</text>
</comment>
<evidence type="ECO:0000256" key="1">
    <source>
        <dbReference type="SAM" id="MobiDB-lite"/>
    </source>
</evidence>
<feature type="non-terminal residue" evidence="2">
    <location>
        <position position="1"/>
    </location>
</feature>
<keyword evidence="3" id="KW-1185">Reference proteome</keyword>
<feature type="compositionally biased region" description="Acidic residues" evidence="1">
    <location>
        <begin position="54"/>
        <end position="68"/>
    </location>
</feature>
<feature type="region of interest" description="Disordered" evidence="1">
    <location>
        <begin position="29"/>
        <end position="80"/>
    </location>
</feature>
<protein>
    <submittedName>
        <fullName evidence="2">Uncharacterized protein</fullName>
    </submittedName>
</protein>
<evidence type="ECO:0000313" key="2">
    <source>
        <dbReference type="EMBL" id="GFR68213.1"/>
    </source>
</evidence>
<evidence type="ECO:0000313" key="3">
    <source>
        <dbReference type="Proteomes" id="UP000762676"/>
    </source>
</evidence>
<dbReference type="AlphaFoldDB" id="A0AAV4F4E4"/>
<gene>
    <name evidence="2" type="ORF">ElyMa_003726400</name>
</gene>
<accession>A0AAV4F4E4</accession>
<reference evidence="2 3" key="1">
    <citation type="journal article" date="2021" name="Elife">
        <title>Chloroplast acquisition without the gene transfer in kleptoplastic sea slugs, Plakobranchus ocellatus.</title>
        <authorList>
            <person name="Maeda T."/>
            <person name="Takahashi S."/>
            <person name="Yoshida T."/>
            <person name="Shimamura S."/>
            <person name="Takaki Y."/>
            <person name="Nagai Y."/>
            <person name="Toyoda A."/>
            <person name="Suzuki Y."/>
            <person name="Arimoto A."/>
            <person name="Ishii H."/>
            <person name="Satoh N."/>
            <person name="Nishiyama T."/>
            <person name="Hasebe M."/>
            <person name="Maruyama T."/>
            <person name="Minagawa J."/>
            <person name="Obokata J."/>
            <person name="Shigenobu S."/>
        </authorList>
    </citation>
    <scope>NUCLEOTIDE SEQUENCE [LARGE SCALE GENOMIC DNA]</scope>
</reference>
<proteinExistence type="predicted"/>
<organism evidence="2 3">
    <name type="scientific">Elysia marginata</name>
    <dbReference type="NCBI Taxonomy" id="1093978"/>
    <lineage>
        <taxon>Eukaryota</taxon>
        <taxon>Metazoa</taxon>
        <taxon>Spiralia</taxon>
        <taxon>Lophotrochozoa</taxon>
        <taxon>Mollusca</taxon>
        <taxon>Gastropoda</taxon>
        <taxon>Heterobranchia</taxon>
        <taxon>Euthyneura</taxon>
        <taxon>Panpulmonata</taxon>
        <taxon>Sacoglossa</taxon>
        <taxon>Placobranchoidea</taxon>
        <taxon>Plakobranchidae</taxon>
        <taxon>Elysia</taxon>
    </lineage>
</organism>
<sequence length="129" mass="13829">SACVTNVSFTTTHRATAVRRLKRGIENYHDRAEELDEDSVGGGETTSSSSNSDSDSDYNPDETVDTLDESTIADSESPVPDTVIAMIPASLDTEQAPSSTSIIVELPSSLHGIFKVCLPPKRVKSLFPD</sequence>
<name>A0AAV4F4E4_9GAST</name>
<dbReference type="Proteomes" id="UP000762676">
    <property type="component" value="Unassembled WGS sequence"/>
</dbReference>